<evidence type="ECO:0000313" key="6">
    <source>
        <dbReference type="EMBL" id="OAG02115.1"/>
    </source>
</evidence>
<dbReference type="OrthoDB" id="444255at2759"/>
<organism evidence="6 7">
    <name type="scientific">Paraphaeosphaeria sporulosa</name>
    <dbReference type="NCBI Taxonomy" id="1460663"/>
    <lineage>
        <taxon>Eukaryota</taxon>
        <taxon>Fungi</taxon>
        <taxon>Dikarya</taxon>
        <taxon>Ascomycota</taxon>
        <taxon>Pezizomycotina</taxon>
        <taxon>Dothideomycetes</taxon>
        <taxon>Pleosporomycetidae</taxon>
        <taxon>Pleosporales</taxon>
        <taxon>Massarineae</taxon>
        <taxon>Didymosphaeriaceae</taxon>
        <taxon>Paraphaeosphaeria</taxon>
    </lineage>
</organism>
<gene>
    <name evidence="6" type="ORF">CC84DRAFT_1044597</name>
</gene>
<reference evidence="6 7" key="1">
    <citation type="submission" date="2016-05" db="EMBL/GenBank/DDBJ databases">
        <title>Comparative analysis of secretome profiles of manganese(II)-oxidizing ascomycete fungi.</title>
        <authorList>
            <consortium name="DOE Joint Genome Institute"/>
            <person name="Zeiner C.A."/>
            <person name="Purvine S.O."/>
            <person name="Zink E.M."/>
            <person name="Wu S."/>
            <person name="Pasa-Tolic L."/>
            <person name="Chaput D.L."/>
            <person name="Haridas S."/>
            <person name="Grigoriev I.V."/>
            <person name="Santelli C.M."/>
            <person name="Hansel C.M."/>
        </authorList>
    </citation>
    <scope>NUCLEOTIDE SEQUENCE [LARGE SCALE GENOMIC DNA]</scope>
    <source>
        <strain evidence="6 7">AP3s5-JAC2a</strain>
    </source>
</reference>
<keyword evidence="7" id="KW-1185">Reference proteome</keyword>
<dbReference type="Pfam" id="PF04991">
    <property type="entry name" value="LicD"/>
    <property type="match status" value="2"/>
</dbReference>
<feature type="non-terminal residue" evidence="6">
    <location>
        <position position="209"/>
    </location>
</feature>
<evidence type="ECO:0000259" key="5">
    <source>
        <dbReference type="Pfam" id="PF04991"/>
    </source>
</evidence>
<dbReference type="InterPro" id="IPR007074">
    <property type="entry name" value="LicD/FKTN/FKRP_NTP_transf"/>
</dbReference>
<sequence>GRFADRTLPPDSRNEHLRALLRTYLATMHALGAETWLMHGSLLGWWWNRRIMPWDSDIDVQVTEPALKLLATHHNMSVHVRDEDVDVIVGNREYLLEINPHWKNTSYADKYNVIDGRWIDMKTGLYIDITSVRWNQSSPVPGTLYCKDRHHYLSRQIFPLRTSEFEGVPAKIPYAYQELLAEEYGTESLVQTVYRKEGHVFDKEKMEWV</sequence>
<comment type="subcellular location">
    <subcellularLocation>
        <location evidence="1">Membrane</location>
        <topology evidence="1">Single-pass membrane protein</topology>
    </subcellularLocation>
</comment>
<dbReference type="STRING" id="1460663.A0A177C3R1"/>
<accession>A0A177C3R1</accession>
<dbReference type="PANTHER" id="PTHR15407:SF32">
    <property type="entry name" value="PROTEIN (MNN4), PUTATIVE (AFU_ORTHOLOGUE AFUA_1G03790)-RELATED"/>
    <property type="match status" value="1"/>
</dbReference>
<protein>
    <recommendedName>
        <fullName evidence="5">LicD/FKTN/FKRP nucleotidyltransferase domain-containing protein</fullName>
    </recommendedName>
</protein>
<dbReference type="GeneID" id="28756890"/>
<evidence type="ECO:0000256" key="1">
    <source>
        <dbReference type="ARBA" id="ARBA00004167"/>
    </source>
</evidence>
<keyword evidence="2" id="KW-0812">Transmembrane</keyword>
<keyword evidence="4" id="KW-0472">Membrane</keyword>
<dbReference type="PANTHER" id="PTHR15407">
    <property type="entry name" value="FUKUTIN-RELATED"/>
    <property type="match status" value="1"/>
</dbReference>
<keyword evidence="3" id="KW-1133">Transmembrane helix</keyword>
<dbReference type="RefSeq" id="XP_018032480.1">
    <property type="nucleotide sequence ID" value="XM_018173404.1"/>
</dbReference>
<evidence type="ECO:0000313" key="7">
    <source>
        <dbReference type="Proteomes" id="UP000077069"/>
    </source>
</evidence>
<evidence type="ECO:0000256" key="2">
    <source>
        <dbReference type="ARBA" id="ARBA00022692"/>
    </source>
</evidence>
<dbReference type="InterPro" id="IPR009644">
    <property type="entry name" value="FKTN/MNN4/W02B3.4-1"/>
</dbReference>
<dbReference type="Proteomes" id="UP000077069">
    <property type="component" value="Unassembled WGS sequence"/>
</dbReference>
<feature type="non-terminal residue" evidence="6">
    <location>
        <position position="1"/>
    </location>
</feature>
<name>A0A177C3R1_9PLEO</name>
<dbReference type="AlphaFoldDB" id="A0A177C3R1"/>
<proteinExistence type="predicted"/>
<dbReference type="GO" id="GO:0009100">
    <property type="term" value="P:glycoprotein metabolic process"/>
    <property type="evidence" value="ECO:0007669"/>
    <property type="project" value="UniProtKB-ARBA"/>
</dbReference>
<feature type="domain" description="LicD/FKTN/FKRP nucleotidyltransferase" evidence="5">
    <location>
        <begin position="145"/>
        <end position="185"/>
    </location>
</feature>
<dbReference type="InParanoid" id="A0A177C3R1"/>
<evidence type="ECO:0000256" key="4">
    <source>
        <dbReference type="ARBA" id="ARBA00023136"/>
    </source>
</evidence>
<evidence type="ECO:0000256" key="3">
    <source>
        <dbReference type="ARBA" id="ARBA00022989"/>
    </source>
</evidence>
<dbReference type="EMBL" id="KV441556">
    <property type="protein sequence ID" value="OAG02115.1"/>
    <property type="molecule type" value="Genomic_DNA"/>
</dbReference>
<feature type="domain" description="LicD/FKTN/FKRP nucleotidyltransferase" evidence="5">
    <location>
        <begin position="33"/>
        <end position="132"/>
    </location>
</feature>
<dbReference type="GO" id="GO:0016020">
    <property type="term" value="C:membrane"/>
    <property type="evidence" value="ECO:0007669"/>
    <property type="project" value="UniProtKB-SubCell"/>
</dbReference>